<proteinExistence type="predicted"/>
<sequence>MKNETIASKFQLKILPNPLRFGFCFPFFLHRFIHVALFA</sequence>
<comment type="caution">
    <text evidence="1">The sequence shown here is derived from an EMBL/GenBank/DDBJ whole genome shotgun (WGS) entry which is preliminary data.</text>
</comment>
<reference evidence="1 2" key="1">
    <citation type="submission" date="2009-07" db="EMBL/GenBank/DDBJ databases">
        <authorList>
            <person name="Madupu R."/>
            <person name="Sebastian Y."/>
            <person name="Durkin A.S."/>
            <person name="Torralba M."/>
            <person name="Methe B."/>
            <person name="Sutton G.G."/>
            <person name="Strausberg R.L."/>
            <person name="Nelson K.E."/>
        </authorList>
    </citation>
    <scope>NUCLEOTIDE SEQUENCE [LARGE SCALE GENOMIC DNA]</scope>
    <source>
        <strain evidence="1 2">RM3268</strain>
    </source>
</reference>
<name>C8PLN2_9BACT</name>
<evidence type="ECO:0000313" key="2">
    <source>
        <dbReference type="Proteomes" id="UP000005709"/>
    </source>
</evidence>
<dbReference type="Proteomes" id="UP000005709">
    <property type="component" value="Unassembled WGS sequence"/>
</dbReference>
<dbReference type="EMBL" id="ACYG01000032">
    <property type="protein sequence ID" value="EEV16344.1"/>
    <property type="molecule type" value="Genomic_DNA"/>
</dbReference>
<dbReference type="AlphaFoldDB" id="C8PLN2"/>
<gene>
    <name evidence="1" type="ORF">CAMGR0001_2042</name>
</gene>
<protein>
    <submittedName>
        <fullName evidence="1">Uncharacterized protein</fullName>
    </submittedName>
</protein>
<organism evidence="1 2">
    <name type="scientific">Campylobacter gracilis RM3268</name>
    <dbReference type="NCBI Taxonomy" id="553220"/>
    <lineage>
        <taxon>Bacteria</taxon>
        <taxon>Pseudomonadati</taxon>
        <taxon>Campylobacterota</taxon>
        <taxon>Epsilonproteobacteria</taxon>
        <taxon>Campylobacterales</taxon>
        <taxon>Campylobacteraceae</taxon>
        <taxon>Campylobacter</taxon>
    </lineage>
</organism>
<evidence type="ECO:0000313" key="1">
    <source>
        <dbReference type="EMBL" id="EEV16344.1"/>
    </source>
</evidence>
<accession>C8PLN2</accession>
<keyword evidence="2" id="KW-1185">Reference proteome</keyword>